<dbReference type="Gene3D" id="2.70.98.30">
    <property type="entry name" value="Golgi alpha-mannosidase II, domain 4"/>
    <property type="match status" value="1"/>
</dbReference>
<dbReference type="GO" id="GO:0006013">
    <property type="term" value="P:mannose metabolic process"/>
    <property type="evidence" value="ECO:0007669"/>
    <property type="project" value="InterPro"/>
</dbReference>
<keyword evidence="4" id="KW-0326">Glycosidase</keyword>
<dbReference type="GO" id="GO:0004559">
    <property type="term" value="F:alpha-mannosidase activity"/>
    <property type="evidence" value="ECO:0007669"/>
    <property type="project" value="InterPro"/>
</dbReference>
<dbReference type="SMART" id="SM00872">
    <property type="entry name" value="Alpha-mann_mid"/>
    <property type="match status" value="1"/>
</dbReference>
<proteinExistence type="inferred from homology"/>
<keyword evidence="2" id="KW-0479">Metal-binding</keyword>
<accession>A0A345YL45</accession>
<dbReference type="Gene3D" id="1.20.1270.50">
    <property type="entry name" value="Glycoside hydrolase family 38, central domain"/>
    <property type="match status" value="1"/>
</dbReference>
<evidence type="ECO:0000256" key="3">
    <source>
        <dbReference type="ARBA" id="ARBA00022801"/>
    </source>
</evidence>
<dbReference type="RefSeq" id="WP_115412401.1">
    <property type="nucleotide sequence ID" value="NZ_CP031356.1"/>
</dbReference>
<dbReference type="FunFam" id="1.20.1270.50:FF:000004">
    <property type="entry name" value="alpha-mannosidase 2C1 isoform X1"/>
    <property type="match status" value="1"/>
</dbReference>
<dbReference type="EMBL" id="QSWH01000003">
    <property type="protein sequence ID" value="RRR23259.1"/>
    <property type="molecule type" value="Genomic_DNA"/>
</dbReference>
<evidence type="ECO:0000256" key="2">
    <source>
        <dbReference type="ARBA" id="ARBA00022723"/>
    </source>
</evidence>
<dbReference type="PANTHER" id="PTHR46017">
    <property type="entry name" value="ALPHA-MANNOSIDASE 2C1"/>
    <property type="match status" value="1"/>
</dbReference>
<protein>
    <submittedName>
        <fullName evidence="7">Alpha-mannosidase</fullName>
    </submittedName>
</protein>
<dbReference type="InterPro" id="IPR011330">
    <property type="entry name" value="Glyco_hydro/deAcase_b/a-brl"/>
</dbReference>
<dbReference type="SUPFAM" id="SSF88688">
    <property type="entry name" value="Families 57/38 glycoside transferase middle domain"/>
    <property type="match status" value="1"/>
</dbReference>
<dbReference type="FunFam" id="3.20.110.10:FF:000002">
    <property type="entry name" value="alpha-mannosidase 2C1 isoform X1"/>
    <property type="match status" value="1"/>
</dbReference>
<dbReference type="GO" id="GO:0009313">
    <property type="term" value="P:oligosaccharide catabolic process"/>
    <property type="evidence" value="ECO:0007669"/>
    <property type="project" value="TreeGrafter"/>
</dbReference>
<dbReference type="GO" id="GO:0030246">
    <property type="term" value="F:carbohydrate binding"/>
    <property type="evidence" value="ECO:0007669"/>
    <property type="project" value="InterPro"/>
</dbReference>
<dbReference type="InterPro" id="IPR015341">
    <property type="entry name" value="Glyco_hydro_38_cen"/>
</dbReference>
<evidence type="ECO:0000259" key="5">
    <source>
        <dbReference type="SMART" id="SM00872"/>
    </source>
</evidence>
<evidence type="ECO:0000313" key="8">
    <source>
        <dbReference type="Proteomes" id="UP000254236"/>
    </source>
</evidence>
<reference evidence="7 9" key="2">
    <citation type="submission" date="2018-08" db="EMBL/GenBank/DDBJ databases">
        <title>Brachybacterium saurashtrense DSM 23186.</title>
        <authorList>
            <person name="Li Y."/>
        </authorList>
    </citation>
    <scope>NUCLEOTIDE SEQUENCE [LARGE SCALE GENOMIC DNA]</scope>
    <source>
        <strain evidence="7 9">DSM 23186</strain>
    </source>
</reference>
<evidence type="ECO:0000313" key="9">
    <source>
        <dbReference type="Proteomes" id="UP000282185"/>
    </source>
</evidence>
<dbReference type="Pfam" id="PF09261">
    <property type="entry name" value="Alpha-mann_mid"/>
    <property type="match status" value="1"/>
</dbReference>
<dbReference type="SUPFAM" id="SSF88713">
    <property type="entry name" value="Glycoside hydrolase/deacetylase"/>
    <property type="match status" value="1"/>
</dbReference>
<evidence type="ECO:0000256" key="1">
    <source>
        <dbReference type="ARBA" id="ARBA00009792"/>
    </source>
</evidence>
<dbReference type="Pfam" id="PF07748">
    <property type="entry name" value="Glyco_hydro_38C"/>
    <property type="match status" value="1"/>
</dbReference>
<dbReference type="CDD" id="cd10789">
    <property type="entry name" value="GH38N_AMII_ER_cytosolic"/>
    <property type="match status" value="1"/>
</dbReference>
<keyword evidence="3" id="KW-0378">Hydrolase</keyword>
<dbReference type="Proteomes" id="UP000282185">
    <property type="component" value="Unassembled WGS sequence"/>
</dbReference>
<dbReference type="OrthoDB" id="9772207at2"/>
<dbReference type="Proteomes" id="UP000254236">
    <property type="component" value="Chromosome"/>
</dbReference>
<dbReference type="InterPro" id="IPR037094">
    <property type="entry name" value="Glyco_hydro_38_cen_sf"/>
</dbReference>
<dbReference type="Pfam" id="PF17677">
    <property type="entry name" value="Glyco_hydro38C2"/>
    <property type="match status" value="1"/>
</dbReference>
<dbReference type="AlphaFoldDB" id="A0A345YL45"/>
<dbReference type="EMBL" id="CP031356">
    <property type="protein sequence ID" value="AXK44647.1"/>
    <property type="molecule type" value="Genomic_DNA"/>
</dbReference>
<dbReference type="InterPro" id="IPR011013">
    <property type="entry name" value="Gal_mutarotase_sf_dom"/>
</dbReference>
<gene>
    <name evidence="6" type="ORF">DWV08_02745</name>
    <name evidence="7" type="ORF">DXU92_07875</name>
</gene>
<keyword evidence="8" id="KW-1185">Reference proteome</keyword>
<dbReference type="InterPro" id="IPR000602">
    <property type="entry name" value="Glyco_hydro_38_N"/>
</dbReference>
<dbReference type="GO" id="GO:0046872">
    <property type="term" value="F:metal ion binding"/>
    <property type="evidence" value="ECO:0007669"/>
    <property type="project" value="UniProtKB-KW"/>
</dbReference>
<reference evidence="6 8" key="1">
    <citation type="submission" date="2018-07" db="EMBL/GenBank/DDBJ databases">
        <title>Brachybacterium saurashtrense DSM 23186 genome sequence.</title>
        <authorList>
            <person name="Guo L."/>
        </authorList>
    </citation>
    <scope>NUCLEOTIDE SEQUENCE [LARGE SCALE GENOMIC DNA]</scope>
    <source>
        <strain evidence="6 8">DSM 23186</strain>
    </source>
</reference>
<dbReference type="Gene3D" id="3.20.110.10">
    <property type="entry name" value="Glycoside hydrolase 38, N terminal domain"/>
    <property type="match status" value="1"/>
</dbReference>
<name>A0A345YL45_9MICO</name>
<dbReference type="InterPro" id="IPR011682">
    <property type="entry name" value="Glyco_hydro_38_C"/>
</dbReference>
<evidence type="ECO:0000256" key="4">
    <source>
        <dbReference type="ARBA" id="ARBA00023295"/>
    </source>
</evidence>
<dbReference type="Pfam" id="PF22907">
    <property type="entry name" value="Ams1-like_1st"/>
    <property type="match status" value="1"/>
</dbReference>
<feature type="domain" description="Glycoside hydrolase family 38 central" evidence="5">
    <location>
        <begin position="517"/>
        <end position="596"/>
    </location>
</feature>
<dbReference type="KEGG" id="bsau:DWV08_02745"/>
<evidence type="ECO:0000313" key="7">
    <source>
        <dbReference type="EMBL" id="RRR23259.1"/>
    </source>
</evidence>
<dbReference type="InterPro" id="IPR028995">
    <property type="entry name" value="Glyco_hydro_57/38_cen_sf"/>
</dbReference>
<evidence type="ECO:0000313" key="6">
    <source>
        <dbReference type="EMBL" id="AXK44647.1"/>
    </source>
</evidence>
<dbReference type="InterPro" id="IPR027291">
    <property type="entry name" value="Glyco_hydro_38_N_sf"/>
</dbReference>
<organism evidence="7 9">
    <name type="scientific">Brachybacterium saurashtrense</name>
    <dbReference type="NCBI Taxonomy" id="556288"/>
    <lineage>
        <taxon>Bacteria</taxon>
        <taxon>Bacillati</taxon>
        <taxon>Actinomycetota</taxon>
        <taxon>Actinomycetes</taxon>
        <taxon>Micrococcales</taxon>
        <taxon>Dermabacteraceae</taxon>
        <taxon>Brachybacterium</taxon>
    </lineage>
</organism>
<comment type="similarity">
    <text evidence="1">Belongs to the glycosyl hydrolase 38 family.</text>
</comment>
<dbReference type="Pfam" id="PF01074">
    <property type="entry name" value="Glyco_hydro_38N"/>
    <property type="match status" value="1"/>
</dbReference>
<dbReference type="InterPro" id="IPR041147">
    <property type="entry name" value="GH38_C"/>
</dbReference>
<sequence length="1032" mass="113630">MHDNRPTSEDRVRRFLREMLPARRHLATAPLTIEAWEVPGEPVPFEQARHQSYTPVSVGDRWGRPWSTLWLHVTGEVPAGWTAGEDRDIELQLDLSFTNMPGFQAEALIWTPEGETVKAVNPYNQYLTLEPGERVDYYLECAANPNVPGDWTFAPTALGDPATAGEDPIYDLTTLQLAWRSRSVWELEQDVVALNGLMHTLPEQSARRFDILRALGEALDAADPDDLHGTAPDARERLRGVLEAPANASALTVIATGHAHIDSAWLWPLRETKRKCARTFSNVCWLLERYPQLTFSCSSAQQYQWIRDEYPGLFRRIAGHVAAGRFVPVGGMWVESDTNMPGSEAMARQFLHGKKFFLDEFGVETRETWLPDSFGYSAALPQICALAGNDAFLTQKVSWNQYSTFPHHTFQWEGIDGTTQFTHFPPIDAYNGQLTAAELAYFEENFKDKGASHLGLTPTGWGDGGGGPTREMLASAERFADLDGAPKVEWSTSCDFFDRAREDYEEPPVWNGELYLELHRGTYSSQIHGKQGNRRTEALMHDVELWSATAAHLVDSFAYPHEEIDSLWDKLLLLQFHDILPGSSIAWVHREAEQSYEHITERGEALVAAALEALGDDSGTALTANSAGRTRRGVAPLALAAPAAPGAAPQVEEAGGAVTVRTDALQVTIDERGLLTSLREGADGREAIAPGAAGALLQLHRDAPNAWDSWDIDEFYRHVHRDLEAEGAPALTRAEDGTVQVAVTYRTRAEGAAERPYEGMPSVGTGSRITVTYSVAPGAAALGIDLDVDWHERKKVLKLAFPLDVRAAVMSSEIQFGHIDRPVPVNTTADFGRFETCAHRWVRVAEADYGIALANDSSYGHDVRRVLREDDGGTTTVVRATVLRAAQFPDPLAEEGRYRLRYAIRPGAAVGEAIDLGEDLNQPLRTVQRADELAPVARLGDGEDAGGSARIQTVKLAEDRSGDLVVRLYEAEGRRTGTTLEVPGARVLEVVDLLERPLTAGAPLGHRAARTEGSAMDLALRPFEITSVRVRI</sequence>
<dbReference type="InterPro" id="IPR054723">
    <property type="entry name" value="Ams1-like_N"/>
</dbReference>
<dbReference type="SUPFAM" id="SSF74650">
    <property type="entry name" value="Galactose mutarotase-like"/>
    <property type="match status" value="1"/>
</dbReference>
<dbReference type="PANTHER" id="PTHR46017:SF1">
    <property type="entry name" value="ALPHA-MANNOSIDASE 2C1"/>
    <property type="match status" value="1"/>
</dbReference>